<dbReference type="AlphaFoldDB" id="A0A382WP16"/>
<organism evidence="1">
    <name type="scientific">marine metagenome</name>
    <dbReference type="NCBI Taxonomy" id="408172"/>
    <lineage>
        <taxon>unclassified sequences</taxon>
        <taxon>metagenomes</taxon>
        <taxon>ecological metagenomes</taxon>
    </lineage>
</organism>
<sequence length="116" mass="12757">MEYLAIKNMSLFLCMGNLRGGCFPEAEDLTAPYIPSSRIRDGFRFRVAPCMHARAATKAGQKVAEDGLPARHSVQTTPDVCHLRWVLLPDRSRDGAISLILAQGVMRLDIPTTICG</sequence>
<gene>
    <name evidence="1" type="ORF">METZ01_LOCUS413184</name>
</gene>
<reference evidence="1" key="1">
    <citation type="submission" date="2018-05" db="EMBL/GenBank/DDBJ databases">
        <authorList>
            <person name="Lanie J.A."/>
            <person name="Ng W.-L."/>
            <person name="Kazmierczak K.M."/>
            <person name="Andrzejewski T.M."/>
            <person name="Davidsen T.M."/>
            <person name="Wayne K.J."/>
            <person name="Tettelin H."/>
            <person name="Glass J.I."/>
            <person name="Rusch D."/>
            <person name="Podicherti R."/>
            <person name="Tsui H.-C.T."/>
            <person name="Winkler M.E."/>
        </authorList>
    </citation>
    <scope>NUCLEOTIDE SEQUENCE</scope>
</reference>
<dbReference type="EMBL" id="UINC01161251">
    <property type="protein sequence ID" value="SVD60330.1"/>
    <property type="molecule type" value="Genomic_DNA"/>
</dbReference>
<name>A0A382WP16_9ZZZZ</name>
<protein>
    <submittedName>
        <fullName evidence="1">Uncharacterized protein</fullName>
    </submittedName>
</protein>
<evidence type="ECO:0000313" key="1">
    <source>
        <dbReference type="EMBL" id="SVD60330.1"/>
    </source>
</evidence>
<proteinExistence type="predicted"/>
<accession>A0A382WP16</accession>